<accession>A0A224XXC1</accession>
<evidence type="ECO:0000313" key="3">
    <source>
        <dbReference type="EMBL" id="JAW14568.1"/>
    </source>
</evidence>
<name>A0A224XXC1_9HEMI</name>
<reference evidence="3" key="1">
    <citation type="journal article" date="2018" name="PLoS Negl. Trop. Dis.">
        <title>An insight into the salivary gland and fat body transcriptome of Panstrongylus lignarius (Hemiptera: Heteroptera), the main vector of Chagas disease in Peru.</title>
        <authorList>
            <person name="Nevoa J.C."/>
            <person name="Mendes M.T."/>
            <person name="da Silva M.V."/>
            <person name="Soares S.C."/>
            <person name="Oliveira C.J.F."/>
            <person name="Ribeiro J.M.C."/>
        </authorList>
    </citation>
    <scope>NUCLEOTIDE SEQUENCE</scope>
</reference>
<dbReference type="GO" id="GO:0004869">
    <property type="term" value="F:cysteine-type endopeptidase inhibitor activity"/>
    <property type="evidence" value="ECO:0007669"/>
    <property type="project" value="InterPro"/>
</dbReference>
<feature type="chain" id="PRO_5012330070" evidence="1">
    <location>
        <begin position="25"/>
        <end position="113"/>
    </location>
</feature>
<dbReference type="InterPro" id="IPR000010">
    <property type="entry name" value="Cystatin_dom"/>
</dbReference>
<organism evidence="3">
    <name type="scientific">Panstrongylus lignarius</name>
    <dbReference type="NCBI Taxonomy" id="156445"/>
    <lineage>
        <taxon>Eukaryota</taxon>
        <taxon>Metazoa</taxon>
        <taxon>Ecdysozoa</taxon>
        <taxon>Arthropoda</taxon>
        <taxon>Hexapoda</taxon>
        <taxon>Insecta</taxon>
        <taxon>Pterygota</taxon>
        <taxon>Neoptera</taxon>
        <taxon>Paraneoptera</taxon>
        <taxon>Hemiptera</taxon>
        <taxon>Heteroptera</taxon>
        <taxon>Panheteroptera</taxon>
        <taxon>Cimicomorpha</taxon>
        <taxon>Reduviidae</taxon>
        <taxon>Triatominae</taxon>
        <taxon>Panstrongylus</taxon>
    </lineage>
</organism>
<dbReference type="SMART" id="SM00043">
    <property type="entry name" value="CY"/>
    <property type="match status" value="1"/>
</dbReference>
<dbReference type="Pfam" id="PF00031">
    <property type="entry name" value="Cystatin"/>
    <property type="match status" value="1"/>
</dbReference>
<dbReference type="CDD" id="cd00042">
    <property type="entry name" value="CY"/>
    <property type="match status" value="1"/>
</dbReference>
<evidence type="ECO:0000256" key="1">
    <source>
        <dbReference type="SAM" id="SignalP"/>
    </source>
</evidence>
<proteinExistence type="predicted"/>
<dbReference type="Gene3D" id="3.10.450.10">
    <property type="match status" value="1"/>
</dbReference>
<feature type="signal peptide" evidence="1">
    <location>
        <begin position="1"/>
        <end position="24"/>
    </location>
</feature>
<dbReference type="SUPFAM" id="SSF54403">
    <property type="entry name" value="Cystatin/monellin"/>
    <property type="match status" value="1"/>
</dbReference>
<feature type="domain" description="Cystatin" evidence="2">
    <location>
        <begin position="26"/>
        <end position="113"/>
    </location>
</feature>
<protein>
    <submittedName>
        <fullName evidence="3">Putative secreted protein</fullName>
    </submittedName>
</protein>
<dbReference type="AlphaFoldDB" id="A0A224XXC1"/>
<dbReference type="EMBL" id="GFTR01001858">
    <property type="protein sequence ID" value="JAW14568.1"/>
    <property type="molecule type" value="Transcribed_RNA"/>
</dbReference>
<dbReference type="InterPro" id="IPR046350">
    <property type="entry name" value="Cystatin_sf"/>
</dbReference>
<sequence length="113" mass="12658">MGTVTFLTFQLLGVLFMLHCFAEAKICPGCVEDADPKNPEIKKQLVGVLAAQSEDCDIVEVIRAKTQVVSGFRYIVDFVVKDRSTKEVKVCFASFVSLPWKSKLPVVEEYKCH</sequence>
<evidence type="ECO:0000259" key="2">
    <source>
        <dbReference type="SMART" id="SM00043"/>
    </source>
</evidence>
<keyword evidence="1" id="KW-0732">Signal</keyword>